<feature type="region of interest" description="Disordered" evidence="9">
    <location>
        <begin position="305"/>
        <end position="455"/>
    </location>
</feature>
<organism evidence="12 13">
    <name type="scientific">Striga asiatica</name>
    <name type="common">Asiatic witchweed</name>
    <name type="synonym">Buchnera asiatica</name>
    <dbReference type="NCBI Taxonomy" id="4170"/>
    <lineage>
        <taxon>Eukaryota</taxon>
        <taxon>Viridiplantae</taxon>
        <taxon>Streptophyta</taxon>
        <taxon>Embryophyta</taxon>
        <taxon>Tracheophyta</taxon>
        <taxon>Spermatophyta</taxon>
        <taxon>Magnoliopsida</taxon>
        <taxon>eudicotyledons</taxon>
        <taxon>Gunneridae</taxon>
        <taxon>Pentapetalae</taxon>
        <taxon>asterids</taxon>
        <taxon>lamiids</taxon>
        <taxon>Lamiales</taxon>
        <taxon>Orobanchaceae</taxon>
        <taxon>Buchnereae</taxon>
        <taxon>Striga</taxon>
    </lineage>
</organism>
<keyword evidence="3" id="KW-0677">Repeat</keyword>
<sequence>MKTASNCPVCKVPYRRREIRPAPHMDNLVSVYKSMEVAAGVSIFVTQTAGVPTKISGEETQTGVDMRKVQDNGKTQVQNLTCTVKKQLQRKGSKVTTVSSQRSSQSNQEKPSFPTKKRVQVSPYQTSGAPTDQNKLAGISGETGRKQQKKCAVPQRDVSFKSEKGELRLSPFFWLRDKDSLEELSQPTDDNQVMYTPLDVPCFSDIKDSDDESPCRVSQERGMGELPNGTDYFDSEMFDWTQRPCSPELCSSPLAMKVKNPVEESGAQQKVENALKEVTTEPKICPNKKKYLSKKRKNFKVSEQKNGVEMSNKKVSYSTENRKRKRARKSLCEETADHVEPDTVTTQDVSEGNKVNPSISKGKKRKSKKVFPGASSREEKIPNVCDGAGPLPNYKDIMTPSISASENAEKSNKTESKLKMSGESCKSTTKRLSKREKFGSKVKHGNSRTGNGNMITEPVDKVLYPESGNKLMPVASKEVSSRGITSTSTEERGELPKSRKKVKFSSVGASKGNCDSLTLNVDEKGVSRCKSHQESEGVTEQIKSKVPAKMDKATSSLNGGVLLKCNTSTTFHCAFCKSSEESEATGSMVHYLNGKLVAENHNAKKDAIHVHKNCTEWAPNVYFDNDNVINLEAELSRSKRIRCCCCGIKGAALGCYEKSCRKSFHVTCARLTPECRWDFENFVMLCPIHASSQLPNNMAQSQSNRKRKSAPESRKSSIHQAKASDECNSGSTMQWKTQKKLKSLVLCCSALTNTEKEVVTNFENLSGVTILKNWDPTITHIIASTDENGACRRTLKYLMGVLEGKWILSVEWIKACNETGEIVDENHYEISIDIHGIRDGPKLGRSRILNKQPKLFDGFSFFFTSDFETSYKGYLHDLVIAAGGKILNRKPVGGEHSSLFVKSNAKTFIIYSIELTDQSRPCNGSSILKQRLAHAESLARSSGAVVASNAWVLNSIAGHKLQELGD</sequence>
<evidence type="ECO:0000256" key="1">
    <source>
        <dbReference type="ARBA" id="ARBA00004123"/>
    </source>
</evidence>
<keyword evidence="5" id="KW-0863">Zinc-finger</keyword>
<feature type="domain" description="BRCT" evidence="10">
    <location>
        <begin position="851"/>
        <end position="966"/>
    </location>
</feature>
<keyword evidence="13" id="KW-1185">Reference proteome</keyword>
<proteinExistence type="predicted"/>
<keyword evidence="8" id="KW-0539">Nucleus</keyword>
<dbReference type="PROSITE" id="PS50172">
    <property type="entry name" value="BRCT"/>
    <property type="match status" value="2"/>
</dbReference>
<evidence type="ECO:0000259" key="11">
    <source>
        <dbReference type="PROSITE" id="PS51805"/>
    </source>
</evidence>
<dbReference type="GO" id="GO:0008270">
    <property type="term" value="F:zinc ion binding"/>
    <property type="evidence" value="ECO:0007669"/>
    <property type="project" value="UniProtKB-KW"/>
</dbReference>
<gene>
    <name evidence="12" type="ORF">STAS_00166</name>
</gene>
<evidence type="ECO:0000256" key="3">
    <source>
        <dbReference type="ARBA" id="ARBA00022737"/>
    </source>
</evidence>
<dbReference type="GO" id="GO:0004842">
    <property type="term" value="F:ubiquitin-protein transferase activity"/>
    <property type="evidence" value="ECO:0007669"/>
    <property type="project" value="TreeGrafter"/>
</dbReference>
<evidence type="ECO:0000256" key="4">
    <source>
        <dbReference type="ARBA" id="ARBA00022763"/>
    </source>
</evidence>
<evidence type="ECO:0000256" key="9">
    <source>
        <dbReference type="SAM" id="MobiDB-lite"/>
    </source>
</evidence>
<keyword evidence="4" id="KW-0227">DNA damage</keyword>
<feature type="compositionally biased region" description="Basic residues" evidence="9">
    <location>
        <begin position="428"/>
        <end position="446"/>
    </location>
</feature>
<accession>A0A5A7NVS4</accession>
<dbReference type="SUPFAM" id="SSF52113">
    <property type="entry name" value="BRCT domain"/>
    <property type="match status" value="2"/>
</dbReference>
<dbReference type="InterPro" id="IPR036420">
    <property type="entry name" value="BRCT_dom_sf"/>
</dbReference>
<dbReference type="GO" id="GO:0000724">
    <property type="term" value="P:double-strand break repair via homologous recombination"/>
    <property type="evidence" value="ECO:0007669"/>
    <property type="project" value="TreeGrafter"/>
</dbReference>
<dbReference type="PANTHER" id="PTHR13763">
    <property type="entry name" value="BREAST CANCER TYPE 1 SUSCEPTIBILITY PROTEIN BRCA1"/>
    <property type="match status" value="1"/>
</dbReference>
<dbReference type="Gene3D" id="3.30.40.10">
    <property type="entry name" value="Zinc/RING finger domain, C3HC4 (zinc finger)"/>
    <property type="match status" value="1"/>
</dbReference>
<evidence type="ECO:0000256" key="5">
    <source>
        <dbReference type="ARBA" id="ARBA00022771"/>
    </source>
</evidence>
<dbReference type="GO" id="GO:0045944">
    <property type="term" value="P:positive regulation of transcription by RNA polymerase II"/>
    <property type="evidence" value="ECO:0007669"/>
    <property type="project" value="TreeGrafter"/>
</dbReference>
<reference evidence="13" key="1">
    <citation type="journal article" date="2019" name="Curr. Biol.">
        <title>Genome Sequence of Striga asiatica Provides Insight into the Evolution of Plant Parasitism.</title>
        <authorList>
            <person name="Yoshida S."/>
            <person name="Kim S."/>
            <person name="Wafula E.K."/>
            <person name="Tanskanen J."/>
            <person name="Kim Y.M."/>
            <person name="Honaas L."/>
            <person name="Yang Z."/>
            <person name="Spallek T."/>
            <person name="Conn C.E."/>
            <person name="Ichihashi Y."/>
            <person name="Cheong K."/>
            <person name="Cui S."/>
            <person name="Der J.P."/>
            <person name="Gundlach H."/>
            <person name="Jiao Y."/>
            <person name="Hori C."/>
            <person name="Ishida J.K."/>
            <person name="Kasahara H."/>
            <person name="Kiba T."/>
            <person name="Kim M.S."/>
            <person name="Koo N."/>
            <person name="Laohavisit A."/>
            <person name="Lee Y.H."/>
            <person name="Lumba S."/>
            <person name="McCourt P."/>
            <person name="Mortimer J.C."/>
            <person name="Mutuku J.M."/>
            <person name="Nomura T."/>
            <person name="Sasaki-Sekimoto Y."/>
            <person name="Seto Y."/>
            <person name="Wang Y."/>
            <person name="Wakatake T."/>
            <person name="Sakakibara H."/>
            <person name="Demura T."/>
            <person name="Yamaguchi S."/>
            <person name="Yoneyama K."/>
            <person name="Manabe R.I."/>
            <person name="Nelson D.C."/>
            <person name="Schulman A.H."/>
            <person name="Timko M.P."/>
            <person name="dePamphilis C.W."/>
            <person name="Choi D."/>
            <person name="Shirasu K."/>
        </authorList>
    </citation>
    <scope>NUCLEOTIDE SEQUENCE [LARGE SCALE GENOMIC DNA]</scope>
    <source>
        <strain evidence="13">cv. UVA1</strain>
    </source>
</reference>
<feature type="compositionally biased region" description="Polar residues" evidence="9">
    <location>
        <begin position="343"/>
        <end position="357"/>
    </location>
</feature>
<dbReference type="FunFam" id="3.40.50.10190:FF:000006">
    <property type="entry name" value="Breast cancer type 1 susceptibility protein homolog"/>
    <property type="match status" value="1"/>
</dbReference>
<dbReference type="OrthoDB" id="2384350at2759"/>
<evidence type="ECO:0000259" key="10">
    <source>
        <dbReference type="PROSITE" id="PS50172"/>
    </source>
</evidence>
<dbReference type="SMART" id="SM00292">
    <property type="entry name" value="BRCT"/>
    <property type="match status" value="2"/>
</dbReference>
<dbReference type="Pfam" id="PF13771">
    <property type="entry name" value="zf-HC5HC2H"/>
    <property type="match status" value="1"/>
</dbReference>
<name>A0A5A7NVS4_STRAF</name>
<dbReference type="InterPro" id="IPR013083">
    <property type="entry name" value="Znf_RING/FYVE/PHD"/>
</dbReference>
<dbReference type="InterPro" id="IPR031099">
    <property type="entry name" value="BRCA1-associated"/>
</dbReference>
<feature type="compositionally biased region" description="Basic and acidic residues" evidence="9">
    <location>
        <begin position="330"/>
        <end position="341"/>
    </location>
</feature>
<dbReference type="PROSITE" id="PS51805">
    <property type="entry name" value="EPHD"/>
    <property type="match status" value="1"/>
</dbReference>
<feature type="region of interest" description="Disordered" evidence="9">
    <location>
        <begin position="209"/>
        <end position="229"/>
    </location>
</feature>
<dbReference type="Pfam" id="PF00533">
    <property type="entry name" value="BRCT"/>
    <property type="match status" value="1"/>
</dbReference>
<evidence type="ECO:0000256" key="2">
    <source>
        <dbReference type="ARBA" id="ARBA00022723"/>
    </source>
</evidence>
<comment type="subcellular location">
    <subcellularLocation>
        <location evidence="1">Nucleus</location>
    </subcellularLocation>
</comment>
<dbReference type="GO" id="GO:0005634">
    <property type="term" value="C:nucleus"/>
    <property type="evidence" value="ECO:0007669"/>
    <property type="project" value="UniProtKB-SubCell"/>
</dbReference>
<evidence type="ECO:0000313" key="12">
    <source>
        <dbReference type="EMBL" id="GER24630.1"/>
    </source>
</evidence>
<evidence type="ECO:0000256" key="8">
    <source>
        <dbReference type="ARBA" id="ARBA00023242"/>
    </source>
</evidence>
<dbReference type="FunFam" id="3.30.40.10:FF:000310">
    <property type="entry name" value="Breast cancer associated RING 1"/>
    <property type="match status" value="1"/>
</dbReference>
<evidence type="ECO:0000256" key="6">
    <source>
        <dbReference type="ARBA" id="ARBA00022833"/>
    </source>
</evidence>
<comment type="caution">
    <text evidence="12">The sequence shown here is derived from an EMBL/GenBank/DDBJ whole genome shotgun (WGS) entry which is preliminary data.</text>
</comment>
<dbReference type="AlphaFoldDB" id="A0A5A7NVS4"/>
<dbReference type="Gene3D" id="3.40.50.10190">
    <property type="entry name" value="BRCT domain"/>
    <property type="match status" value="2"/>
</dbReference>
<evidence type="ECO:0000313" key="13">
    <source>
        <dbReference type="Proteomes" id="UP000325081"/>
    </source>
</evidence>
<feature type="domain" description="BRCT" evidence="10">
    <location>
        <begin position="736"/>
        <end position="830"/>
    </location>
</feature>
<dbReference type="Proteomes" id="UP000325081">
    <property type="component" value="Unassembled WGS sequence"/>
</dbReference>
<feature type="compositionally biased region" description="Polar residues" evidence="9">
    <location>
        <begin position="122"/>
        <end position="134"/>
    </location>
</feature>
<feature type="domain" description="PHD-type" evidence="11">
    <location>
        <begin position="570"/>
        <end position="690"/>
    </location>
</feature>
<dbReference type="EMBL" id="BKCP01000001">
    <property type="protein sequence ID" value="GER24630.1"/>
    <property type="molecule type" value="Genomic_DNA"/>
</dbReference>
<keyword evidence="6" id="KW-0862">Zinc</keyword>
<protein>
    <submittedName>
        <fullName evidence="12">Protein BREAST CANCER SUSCEPTIBILITY 1 homolog</fullName>
    </submittedName>
</protein>
<dbReference type="CDD" id="cd15571">
    <property type="entry name" value="ePHD"/>
    <property type="match status" value="1"/>
</dbReference>
<feature type="region of interest" description="Disordered" evidence="9">
    <location>
        <begin position="474"/>
        <end position="499"/>
    </location>
</feature>
<feature type="compositionally biased region" description="Low complexity" evidence="9">
    <location>
        <begin position="94"/>
        <end position="106"/>
    </location>
</feature>
<keyword evidence="7" id="KW-0234">DNA repair</keyword>
<dbReference type="PANTHER" id="PTHR13763:SF0">
    <property type="entry name" value="BREAST CANCER TYPE 1 SUSCEPTIBILITY PROTEIN"/>
    <property type="match status" value="1"/>
</dbReference>
<feature type="region of interest" description="Disordered" evidence="9">
    <location>
        <begin position="696"/>
        <end position="730"/>
    </location>
</feature>
<dbReference type="InterPro" id="IPR034732">
    <property type="entry name" value="EPHD"/>
</dbReference>
<feature type="compositionally biased region" description="Basic and acidic residues" evidence="9">
    <location>
        <begin position="407"/>
        <end position="420"/>
    </location>
</feature>
<dbReference type="InterPro" id="IPR001357">
    <property type="entry name" value="BRCT_dom"/>
</dbReference>
<keyword evidence="2" id="KW-0479">Metal-binding</keyword>
<dbReference type="CDD" id="cd17734">
    <property type="entry name" value="BRCT_Bard1_rpt1"/>
    <property type="match status" value="1"/>
</dbReference>
<evidence type="ECO:0000256" key="7">
    <source>
        <dbReference type="ARBA" id="ARBA00023204"/>
    </source>
</evidence>
<feature type="region of interest" description="Disordered" evidence="9">
    <location>
        <begin position="91"/>
        <end position="157"/>
    </location>
</feature>